<name>A0A8J1US44_OWEFU</name>
<dbReference type="FunFam" id="3.40.710.10:FF:000008">
    <property type="entry name" value="Glutaminase, isoform E"/>
    <property type="match status" value="1"/>
</dbReference>
<dbReference type="InterPro" id="IPR002110">
    <property type="entry name" value="Ankyrin_rpt"/>
</dbReference>
<evidence type="ECO:0000256" key="6">
    <source>
        <dbReference type="ARBA" id="ARBA00023043"/>
    </source>
</evidence>
<evidence type="ECO:0000256" key="2">
    <source>
        <dbReference type="ARBA" id="ARBA00011881"/>
    </source>
</evidence>
<dbReference type="PROSITE" id="PS50088">
    <property type="entry name" value="ANK_REPEAT"/>
    <property type="match status" value="1"/>
</dbReference>
<comment type="similarity">
    <text evidence="1">Belongs to the glutaminase family.</text>
</comment>
<dbReference type="NCBIfam" id="TIGR03814">
    <property type="entry name" value="Gln_ase"/>
    <property type="match status" value="1"/>
</dbReference>
<comment type="caution">
    <text evidence="9">The sequence shown here is derived from an EMBL/GenBank/DDBJ whole genome shotgun (WGS) entry which is preliminary data.</text>
</comment>
<comment type="catalytic activity">
    <reaction evidence="7">
        <text>L-glutamine + H2O = L-glutamate + NH4(+)</text>
        <dbReference type="Rhea" id="RHEA:15889"/>
        <dbReference type="ChEBI" id="CHEBI:15377"/>
        <dbReference type="ChEBI" id="CHEBI:28938"/>
        <dbReference type="ChEBI" id="CHEBI:29985"/>
        <dbReference type="ChEBI" id="CHEBI:58359"/>
        <dbReference type="EC" id="3.5.1.2"/>
    </reaction>
</comment>
<evidence type="ECO:0000313" key="10">
    <source>
        <dbReference type="Proteomes" id="UP000749559"/>
    </source>
</evidence>
<evidence type="ECO:0000256" key="7">
    <source>
        <dbReference type="ARBA" id="ARBA00049534"/>
    </source>
</evidence>
<dbReference type="InterPro" id="IPR036770">
    <property type="entry name" value="Ankyrin_rpt-contain_sf"/>
</dbReference>
<dbReference type="InterPro" id="IPR015868">
    <property type="entry name" value="Glutaminase"/>
</dbReference>
<proteinExistence type="inferred from homology"/>
<dbReference type="PANTHER" id="PTHR12544">
    <property type="entry name" value="GLUTAMINASE"/>
    <property type="match status" value="1"/>
</dbReference>
<evidence type="ECO:0000256" key="5">
    <source>
        <dbReference type="ARBA" id="ARBA00022801"/>
    </source>
</evidence>
<dbReference type="EMBL" id="CAIIXF020000001">
    <property type="protein sequence ID" value="CAH1772488.1"/>
    <property type="molecule type" value="Genomic_DNA"/>
</dbReference>
<dbReference type="Pfam" id="PF04960">
    <property type="entry name" value="Glutaminase"/>
    <property type="match status" value="1"/>
</dbReference>
<dbReference type="Gene3D" id="3.40.710.10">
    <property type="entry name" value="DD-peptidase/beta-lactamase superfamily"/>
    <property type="match status" value="1"/>
</dbReference>
<evidence type="ECO:0000256" key="4">
    <source>
        <dbReference type="ARBA" id="ARBA00022737"/>
    </source>
</evidence>
<dbReference type="SMART" id="SM00248">
    <property type="entry name" value="ANK"/>
    <property type="match status" value="1"/>
</dbReference>
<dbReference type="InterPro" id="IPR012338">
    <property type="entry name" value="Beta-lactam/transpept-like"/>
</dbReference>
<gene>
    <name evidence="9" type="ORF">OFUS_LOCUS251</name>
</gene>
<keyword evidence="10" id="KW-1185">Reference proteome</keyword>
<keyword evidence="4" id="KW-0677">Repeat</keyword>
<keyword evidence="6" id="KW-0040">ANK repeat</keyword>
<sequence length="612" mass="68511">MWGRQIPLSLWKLIGRNTRQLRKLSSLHNQHQLSKIVVSASSKEKDALTQGVNSKFANHYRLVSEGGSSGPENVPSTESDREENIDGLKQRSYVSTIRSAEEHLFDMLCDNSGKISINRFLMALYATGLRPSDPRLAEVMRNFSNVQHSFALTDNSDPLLLDIETFKQCVMDNMELIGRAFRNQFVIPEFQEFAGVIDSMYHKCLTNTEGKVADYIPQLSRFDPGLWGVSVCTIDGQRVSYGDTDMNFCLQSCSKPLMYALALNELGSDIVHQYVGQEPSGRPFNEISLNSNDKPHNPLINSGAVVITSLLKNNLSLPDRFDYVQTQFKRIAGGEFLGFSNATFLSERQTADRNFSLGYYMKEKKVFPASTNLMETLDFYFQLCSIEANCESASVMAATLANGGICPITGDKILNPQSVRNTLSLMHSCGMYDYSGQFAFKVGLPGKSGVSGAILLVVPNVMGICVWSPPLDATGNSCRGIQFCDELVQQFNFHNYDNLKHSDKKDDPRKRKTELQAQKIVNLIFSACNGDITALRRFALAGYDMEQSDYDGRTALHLAAAEGHNEIVKFLIERCNVNPQPTDRWGFTPLDDAKRFNHQYVIDTLNHFSMKP</sequence>
<dbReference type="InterPro" id="IPR041541">
    <property type="entry name" value="Glutaminase_EF-hand"/>
</dbReference>
<dbReference type="SUPFAM" id="SSF56601">
    <property type="entry name" value="beta-lactamase/transpeptidase-like"/>
    <property type="match status" value="1"/>
</dbReference>
<reference evidence="9" key="1">
    <citation type="submission" date="2022-03" db="EMBL/GenBank/DDBJ databases">
        <authorList>
            <person name="Martin C."/>
        </authorList>
    </citation>
    <scope>NUCLEOTIDE SEQUENCE</scope>
</reference>
<dbReference type="PROSITE" id="PS50297">
    <property type="entry name" value="ANK_REP_REGION"/>
    <property type="match status" value="1"/>
</dbReference>
<organism evidence="9 10">
    <name type="scientific">Owenia fusiformis</name>
    <name type="common">Polychaete worm</name>
    <dbReference type="NCBI Taxonomy" id="6347"/>
    <lineage>
        <taxon>Eukaryota</taxon>
        <taxon>Metazoa</taxon>
        <taxon>Spiralia</taxon>
        <taxon>Lophotrochozoa</taxon>
        <taxon>Annelida</taxon>
        <taxon>Polychaeta</taxon>
        <taxon>Sedentaria</taxon>
        <taxon>Canalipalpata</taxon>
        <taxon>Sabellida</taxon>
        <taxon>Oweniida</taxon>
        <taxon>Oweniidae</taxon>
        <taxon>Owenia</taxon>
    </lineage>
</organism>
<dbReference type="FunFam" id="1.25.40.20:FF:000069">
    <property type="entry name" value="Glutaminase, isoform E"/>
    <property type="match status" value="1"/>
</dbReference>
<dbReference type="GO" id="GO:0004359">
    <property type="term" value="F:glutaminase activity"/>
    <property type="evidence" value="ECO:0007669"/>
    <property type="project" value="UniProtKB-EC"/>
</dbReference>
<dbReference type="Pfam" id="PF12796">
    <property type="entry name" value="Ank_2"/>
    <property type="match status" value="1"/>
</dbReference>
<evidence type="ECO:0000256" key="3">
    <source>
        <dbReference type="ARBA" id="ARBA00012918"/>
    </source>
</evidence>
<dbReference type="Pfam" id="PF17959">
    <property type="entry name" value="EF-hand_14"/>
    <property type="match status" value="1"/>
</dbReference>
<dbReference type="GO" id="GO:0006537">
    <property type="term" value="P:glutamate biosynthetic process"/>
    <property type="evidence" value="ECO:0007669"/>
    <property type="project" value="TreeGrafter"/>
</dbReference>
<dbReference type="Proteomes" id="UP000749559">
    <property type="component" value="Unassembled WGS sequence"/>
</dbReference>
<dbReference type="HAMAP" id="MF_00313">
    <property type="entry name" value="Glutaminase"/>
    <property type="match status" value="1"/>
</dbReference>
<comment type="subunit">
    <text evidence="2">Homotetramer.</text>
</comment>
<evidence type="ECO:0000256" key="1">
    <source>
        <dbReference type="ARBA" id="ARBA00011076"/>
    </source>
</evidence>
<dbReference type="Gene3D" id="1.10.238.210">
    <property type="match status" value="1"/>
</dbReference>
<dbReference type="PANTHER" id="PTHR12544:SF29">
    <property type="entry name" value="GLUTAMINASE"/>
    <property type="match status" value="1"/>
</dbReference>
<evidence type="ECO:0000313" key="9">
    <source>
        <dbReference type="EMBL" id="CAH1772488.1"/>
    </source>
</evidence>
<dbReference type="AlphaFoldDB" id="A0A8J1US44"/>
<dbReference type="GO" id="GO:0006543">
    <property type="term" value="P:L-glutamine catabolic process"/>
    <property type="evidence" value="ECO:0007669"/>
    <property type="project" value="TreeGrafter"/>
</dbReference>
<dbReference type="Gene3D" id="1.25.40.20">
    <property type="entry name" value="Ankyrin repeat-containing domain"/>
    <property type="match status" value="1"/>
</dbReference>
<keyword evidence="5" id="KW-0378">Hydrolase</keyword>
<dbReference type="EC" id="3.5.1.2" evidence="3"/>
<protein>
    <recommendedName>
        <fullName evidence="3">glutaminase</fullName>
        <ecNumber evidence="3">3.5.1.2</ecNumber>
    </recommendedName>
    <alternativeName>
        <fullName evidence="8">L-glutamine amidohydrolase</fullName>
    </alternativeName>
</protein>
<dbReference type="SUPFAM" id="SSF48403">
    <property type="entry name" value="Ankyrin repeat"/>
    <property type="match status" value="1"/>
</dbReference>
<evidence type="ECO:0000256" key="8">
    <source>
        <dbReference type="ARBA" id="ARBA00077251"/>
    </source>
</evidence>
<dbReference type="OrthoDB" id="9995210at2759"/>
<accession>A0A8J1US44</accession>